<accession>A0AA45C313</accession>
<evidence type="ECO:0000313" key="1">
    <source>
        <dbReference type="EMBL" id="PUW06925.1"/>
    </source>
</evidence>
<dbReference type="AlphaFoldDB" id="A0AA45C313"/>
<sequence length="698" mass="72154">MTITSTLPPPELPQMVNDGYITETELESDGGIVVNVARYTNAAKNDYLCLYFDGELFSTLSLPDPDTYAWPWSSLIPVSGTAWPADGPHQVWYVATDAAQNTSASPVATAIVDRQHVDGLPPPAFPDADATNTITYASVMQNGGTHVKVPWSTAAYNTGDTVYVYWRAFDANGNAVPASDNSVTHTVATPDVGNGFSVLVSSPFVTAVTTTGSAEAWYTVIPLTGTAQSSQDATVNLDMTGSGIYPAPVIPAGNDGWVSCDDITTDGLEVDIPPCSQFVVGGGVVVYWQGYSTSSVPLPAAAWQSPLHILTQSDISAGFSVTVPVTFITPIGVGSAQAWYSVTAPALAGVSDITRVQVDSQHCLLLPAPVFPAAAGDNTITASEVSADSGTDMVITYPGMVTGDTLTAFWTGYQTTPDAPVPGATWTQTRVLTGTEAQARQAVFHITADTMTPVGEGYGEGRYQVMYQSGGIASSAATEVILTGDNTSSLIMACGTGAPFFDPTVPVRPLNTVTLSGPAGAGIQLSLSSSSNAWFNPSGEQLLTLTLDESGQASAQVYSFSTGNVLVSATGLTNPQLSASASMAFSAWTPGNGDLLSYGISTFAAADGRSTCGVYMQTTEASGATQVRLALTSPTSAILPVSGSTIAYANVSTSHAAGFDVTDIVAETVRFTLSLPDTGTYVTGQLAFSSWPAAACPA</sequence>
<dbReference type="EMBL" id="NCTU01000002">
    <property type="protein sequence ID" value="PUW06925.1"/>
    <property type="molecule type" value="Genomic_DNA"/>
</dbReference>
<organism evidence="1 2">
    <name type="scientific">Cronobacter sakazakii</name>
    <name type="common">Enterobacter sakazakii</name>
    <dbReference type="NCBI Taxonomy" id="28141"/>
    <lineage>
        <taxon>Bacteria</taxon>
        <taxon>Pseudomonadati</taxon>
        <taxon>Pseudomonadota</taxon>
        <taxon>Gammaproteobacteria</taxon>
        <taxon>Enterobacterales</taxon>
        <taxon>Enterobacteriaceae</taxon>
        <taxon>Cronobacter</taxon>
    </lineage>
</organism>
<gene>
    <name evidence="1" type="ORF">B7T07_01310</name>
</gene>
<reference evidence="1 2" key="1">
    <citation type="submission" date="2017-04" db="EMBL/GenBank/DDBJ databases">
        <title>Cronobacter sakazakii, ST83 Lineage Isolates.</title>
        <authorList>
            <person name="Chase H."/>
            <person name="Tall B."/>
            <person name="Gopinath G."/>
            <person name="Lehner A."/>
        </authorList>
    </citation>
    <scope>NUCLEOTIDE SEQUENCE [LARGE SCALE GENOMIC DNA]</scope>
    <source>
        <strain evidence="1 2">MOD1_Comp15</strain>
    </source>
</reference>
<protein>
    <submittedName>
        <fullName evidence="1">Uncharacterized protein</fullName>
    </submittedName>
</protein>
<evidence type="ECO:0000313" key="2">
    <source>
        <dbReference type="Proteomes" id="UP000244856"/>
    </source>
</evidence>
<name>A0AA45C313_CROSK</name>
<dbReference type="RefSeq" id="WP_080322059.1">
    <property type="nucleotide sequence ID" value="NZ_CP078110.1"/>
</dbReference>
<comment type="caution">
    <text evidence="1">The sequence shown here is derived from an EMBL/GenBank/DDBJ whole genome shotgun (WGS) entry which is preliminary data.</text>
</comment>
<proteinExistence type="predicted"/>
<dbReference type="Proteomes" id="UP000244856">
    <property type="component" value="Unassembled WGS sequence"/>
</dbReference>